<evidence type="ECO:0000313" key="3">
    <source>
        <dbReference type="Proteomes" id="UP000183407"/>
    </source>
</evidence>
<organism evidence="2 3">
    <name type="scientific">Rhodococcus jostii</name>
    <dbReference type="NCBI Taxonomy" id="132919"/>
    <lineage>
        <taxon>Bacteria</taxon>
        <taxon>Bacillati</taxon>
        <taxon>Actinomycetota</taxon>
        <taxon>Actinomycetes</taxon>
        <taxon>Mycobacteriales</taxon>
        <taxon>Nocardiaceae</taxon>
        <taxon>Rhodococcus</taxon>
    </lineage>
</organism>
<proteinExistence type="predicted"/>
<gene>
    <name evidence="2" type="ORF">SAMN04490220_0352</name>
</gene>
<keyword evidence="1" id="KW-0812">Transmembrane</keyword>
<reference evidence="3" key="1">
    <citation type="submission" date="2016-10" db="EMBL/GenBank/DDBJ databases">
        <authorList>
            <person name="Varghese N."/>
        </authorList>
    </citation>
    <scope>NUCLEOTIDE SEQUENCE [LARGE SCALE GENOMIC DNA]</scope>
    <source>
        <strain evidence="3">DSM 44719</strain>
    </source>
</reference>
<keyword evidence="1" id="KW-1133">Transmembrane helix</keyword>
<keyword evidence="1" id="KW-0472">Membrane</keyword>
<feature type="transmembrane region" description="Helical" evidence="1">
    <location>
        <begin position="60"/>
        <end position="79"/>
    </location>
</feature>
<evidence type="ECO:0000313" key="2">
    <source>
        <dbReference type="EMBL" id="SEB36015.1"/>
    </source>
</evidence>
<sequence>MRVRGAGVGAATAATAVLAHGCAGGHWPNSAEWVLLLGVCAGLGMLAGSAKVFSRRTALLAMLAGGQLACHVVLSLSTLEHHHGMAAAPMLALHTTAIGVCGALIPAAEHAVRRAVAWAVRAAAILVRRPAPISPPGERVPIVWLAAWSAMSVEEGSLSRRGPPWSWPHR</sequence>
<feature type="transmembrane region" description="Helical" evidence="1">
    <location>
        <begin position="85"/>
        <end position="105"/>
    </location>
</feature>
<feature type="transmembrane region" description="Helical" evidence="1">
    <location>
        <begin position="34"/>
        <end position="53"/>
    </location>
</feature>
<accession>A0A1H4IQ60</accession>
<name>A0A1H4IQ60_RHOJO</name>
<dbReference type="Proteomes" id="UP000183407">
    <property type="component" value="Unassembled WGS sequence"/>
</dbReference>
<protein>
    <submittedName>
        <fullName evidence="2">Uncharacterized protein</fullName>
    </submittedName>
</protein>
<dbReference type="EMBL" id="FNTL01000002">
    <property type="protein sequence ID" value="SEB36015.1"/>
    <property type="molecule type" value="Genomic_DNA"/>
</dbReference>
<evidence type="ECO:0000256" key="1">
    <source>
        <dbReference type="SAM" id="Phobius"/>
    </source>
</evidence>
<dbReference type="AlphaFoldDB" id="A0A1H4IQ60"/>